<dbReference type="GO" id="GO:0005886">
    <property type="term" value="C:plasma membrane"/>
    <property type="evidence" value="ECO:0007669"/>
    <property type="project" value="UniProtKB-SubCell"/>
</dbReference>
<dbReference type="InterPro" id="IPR005467">
    <property type="entry name" value="His_kinase_dom"/>
</dbReference>
<feature type="domain" description="Histidine kinase" evidence="16">
    <location>
        <begin position="275"/>
        <end position="477"/>
    </location>
</feature>
<keyword evidence="13 15" id="KW-0472">Membrane</keyword>
<evidence type="ECO:0000313" key="19">
    <source>
        <dbReference type="Proteomes" id="UP000224563"/>
    </source>
</evidence>
<dbReference type="SUPFAM" id="SSF47384">
    <property type="entry name" value="Homodimeric domain of signal transducing histidine kinase"/>
    <property type="match status" value="1"/>
</dbReference>
<evidence type="ECO:0000256" key="4">
    <source>
        <dbReference type="ARBA" id="ARBA00022475"/>
    </source>
</evidence>
<dbReference type="PRINTS" id="PR00344">
    <property type="entry name" value="BCTRLSENSOR"/>
</dbReference>
<evidence type="ECO:0000256" key="14">
    <source>
        <dbReference type="SAM" id="Coils"/>
    </source>
</evidence>
<evidence type="ECO:0000256" key="5">
    <source>
        <dbReference type="ARBA" id="ARBA00022553"/>
    </source>
</evidence>
<evidence type="ECO:0000256" key="9">
    <source>
        <dbReference type="ARBA" id="ARBA00022777"/>
    </source>
</evidence>
<gene>
    <name evidence="18" type="ORF">CSX02_10410</name>
</gene>
<dbReference type="InterPro" id="IPR050398">
    <property type="entry name" value="HssS/ArlS-like"/>
</dbReference>
<keyword evidence="9 18" id="KW-0418">Kinase</keyword>
<reference evidence="18 19" key="2">
    <citation type="submission" date="2017-10" db="EMBL/GenBank/DDBJ databases">
        <authorList>
            <person name="Banno H."/>
            <person name="Chua N.-H."/>
        </authorList>
    </citation>
    <scope>NUCLEOTIDE SEQUENCE [LARGE SCALE GENOMIC DNA]</scope>
    <source>
        <strain evidence="18 19">JK623</strain>
    </source>
</reference>
<dbReference type="Gene3D" id="1.10.287.130">
    <property type="match status" value="1"/>
</dbReference>
<keyword evidence="19" id="KW-1185">Reference proteome</keyword>
<evidence type="ECO:0000256" key="1">
    <source>
        <dbReference type="ARBA" id="ARBA00000085"/>
    </source>
</evidence>
<sequence>MKRKPLFLQLSITMTVLVTFVIVACGIINYTQLERYYVREKVETLKDAYDVIDKAEMQGNLASDAFDVTFEKLCARDNLNILVLGKGEGVLRSNSSTDFATMQMNELYYEQQEDNERVLLRSDLYRIERRNDLRMQSEYLMLWGTLEDGSPILIRTALESIRESTKISLRFFFLIAFVALLISIVIILIVSRKVANPIHHLTELSLRMSNLDFDARYESSSFSSREIDTLGNSMNEMSENLEVAISDLKSVNNELQKDIQRKEQIDEMRKEFLSNVSHELKTPLALISGYAEGLKENINDDEESRNFYCDVIMDEAEKMNRMVKQLLNLNEIEFGRDMVEMGRFNMTELVRGILSANAILAEQAGAKIVFDETLDPACVWADEFLAEQVLTNFLTNAIHHCEGEKIVRISYLLHDELLRVSVFNTGKQIPEDAIDRIWEKFYKVDKARTREYGGSGIGLSIVKAIMDSHNQKCGIINHEDGVEFWAEFDCMLGKNDCTPKK</sequence>
<dbReference type="InterPro" id="IPR003661">
    <property type="entry name" value="HisK_dim/P_dom"/>
</dbReference>
<dbReference type="EC" id="2.7.13.3" evidence="3"/>
<feature type="transmembrane region" description="Helical" evidence="15">
    <location>
        <begin position="171"/>
        <end position="190"/>
    </location>
</feature>
<accession>A0A2G3E0W6</accession>
<dbReference type="CDD" id="cd06225">
    <property type="entry name" value="HAMP"/>
    <property type="match status" value="1"/>
</dbReference>
<keyword evidence="5" id="KW-0597">Phosphoprotein</keyword>
<dbReference type="SMART" id="SM00388">
    <property type="entry name" value="HisKA"/>
    <property type="match status" value="1"/>
</dbReference>
<keyword evidence="4" id="KW-1003">Cell membrane</keyword>
<feature type="coiled-coil region" evidence="14">
    <location>
        <begin position="234"/>
        <end position="268"/>
    </location>
</feature>
<dbReference type="CDD" id="cd00082">
    <property type="entry name" value="HisKA"/>
    <property type="match status" value="1"/>
</dbReference>
<evidence type="ECO:0000256" key="13">
    <source>
        <dbReference type="ARBA" id="ARBA00023136"/>
    </source>
</evidence>
<feature type="domain" description="HAMP" evidence="17">
    <location>
        <begin position="192"/>
        <end position="246"/>
    </location>
</feature>
<dbReference type="SMART" id="SM00387">
    <property type="entry name" value="HATPase_c"/>
    <property type="match status" value="1"/>
</dbReference>
<dbReference type="PROSITE" id="PS50109">
    <property type="entry name" value="HIS_KIN"/>
    <property type="match status" value="1"/>
</dbReference>
<dbReference type="InterPro" id="IPR036890">
    <property type="entry name" value="HATPase_C_sf"/>
</dbReference>
<organism evidence="18 19">
    <name type="scientific">Agathobacter ruminis</name>
    <dbReference type="NCBI Taxonomy" id="1712665"/>
    <lineage>
        <taxon>Bacteria</taxon>
        <taxon>Bacillati</taxon>
        <taxon>Bacillota</taxon>
        <taxon>Clostridia</taxon>
        <taxon>Lachnospirales</taxon>
        <taxon>Lachnospiraceae</taxon>
        <taxon>Agathobacter</taxon>
    </lineage>
</organism>
<dbReference type="SMART" id="SM00304">
    <property type="entry name" value="HAMP"/>
    <property type="match status" value="1"/>
</dbReference>
<dbReference type="PANTHER" id="PTHR45528">
    <property type="entry name" value="SENSOR HISTIDINE KINASE CPXA"/>
    <property type="match status" value="1"/>
</dbReference>
<dbReference type="GO" id="GO:0000155">
    <property type="term" value="F:phosphorelay sensor kinase activity"/>
    <property type="evidence" value="ECO:0007669"/>
    <property type="project" value="InterPro"/>
</dbReference>
<evidence type="ECO:0000256" key="11">
    <source>
        <dbReference type="ARBA" id="ARBA00022989"/>
    </source>
</evidence>
<feature type="transmembrane region" description="Helical" evidence="15">
    <location>
        <begin position="6"/>
        <end position="31"/>
    </location>
</feature>
<comment type="caution">
    <text evidence="18">The sequence shown here is derived from an EMBL/GenBank/DDBJ whole genome shotgun (WGS) entry which is preliminary data.</text>
</comment>
<evidence type="ECO:0000256" key="6">
    <source>
        <dbReference type="ARBA" id="ARBA00022679"/>
    </source>
</evidence>
<evidence type="ECO:0000256" key="2">
    <source>
        <dbReference type="ARBA" id="ARBA00004651"/>
    </source>
</evidence>
<evidence type="ECO:0000313" key="18">
    <source>
        <dbReference type="EMBL" id="PHU36908.1"/>
    </source>
</evidence>
<proteinExistence type="predicted"/>
<dbReference type="Gene3D" id="3.30.565.10">
    <property type="entry name" value="Histidine kinase-like ATPase, C-terminal domain"/>
    <property type="match status" value="1"/>
</dbReference>
<dbReference type="Proteomes" id="UP000224563">
    <property type="component" value="Unassembled WGS sequence"/>
</dbReference>
<protein>
    <recommendedName>
        <fullName evidence="3">histidine kinase</fullName>
        <ecNumber evidence="3">2.7.13.3</ecNumber>
    </recommendedName>
</protein>
<dbReference type="PROSITE" id="PS51257">
    <property type="entry name" value="PROKAR_LIPOPROTEIN"/>
    <property type="match status" value="1"/>
</dbReference>
<evidence type="ECO:0000256" key="10">
    <source>
        <dbReference type="ARBA" id="ARBA00022840"/>
    </source>
</evidence>
<keyword evidence="14" id="KW-0175">Coiled coil</keyword>
<dbReference type="InterPro" id="IPR004358">
    <property type="entry name" value="Sig_transdc_His_kin-like_C"/>
</dbReference>
<dbReference type="AlphaFoldDB" id="A0A2G3E0W6"/>
<keyword evidence="11 15" id="KW-1133">Transmembrane helix</keyword>
<keyword evidence="7 15" id="KW-0812">Transmembrane</keyword>
<dbReference type="FunFam" id="1.10.287.130:FF:000001">
    <property type="entry name" value="Two-component sensor histidine kinase"/>
    <property type="match status" value="1"/>
</dbReference>
<dbReference type="Pfam" id="PF00672">
    <property type="entry name" value="HAMP"/>
    <property type="match status" value="1"/>
</dbReference>
<keyword evidence="6" id="KW-0808">Transferase</keyword>
<keyword evidence="8" id="KW-0547">Nucleotide-binding</keyword>
<evidence type="ECO:0000256" key="3">
    <source>
        <dbReference type="ARBA" id="ARBA00012438"/>
    </source>
</evidence>
<dbReference type="EMBL" id="PDYG01000100">
    <property type="protein sequence ID" value="PHU36908.1"/>
    <property type="molecule type" value="Genomic_DNA"/>
</dbReference>
<dbReference type="InterPro" id="IPR003660">
    <property type="entry name" value="HAMP_dom"/>
</dbReference>
<dbReference type="InterPro" id="IPR036097">
    <property type="entry name" value="HisK_dim/P_sf"/>
</dbReference>
<dbReference type="Pfam" id="PF00512">
    <property type="entry name" value="HisKA"/>
    <property type="match status" value="1"/>
</dbReference>
<dbReference type="PROSITE" id="PS50885">
    <property type="entry name" value="HAMP"/>
    <property type="match status" value="1"/>
</dbReference>
<comment type="catalytic activity">
    <reaction evidence="1">
        <text>ATP + protein L-histidine = ADP + protein N-phospho-L-histidine.</text>
        <dbReference type="EC" id="2.7.13.3"/>
    </reaction>
</comment>
<keyword evidence="10" id="KW-0067">ATP-binding</keyword>
<name>A0A2G3E0W6_9FIRM</name>
<dbReference type="GO" id="GO:0005524">
    <property type="term" value="F:ATP binding"/>
    <property type="evidence" value="ECO:0007669"/>
    <property type="project" value="UniProtKB-KW"/>
</dbReference>
<comment type="subcellular location">
    <subcellularLocation>
        <location evidence="2">Cell membrane</location>
        <topology evidence="2">Multi-pass membrane protein</topology>
    </subcellularLocation>
</comment>
<dbReference type="SUPFAM" id="SSF158472">
    <property type="entry name" value="HAMP domain-like"/>
    <property type="match status" value="1"/>
</dbReference>
<dbReference type="Gene3D" id="6.10.340.10">
    <property type="match status" value="1"/>
</dbReference>
<dbReference type="SUPFAM" id="SSF55874">
    <property type="entry name" value="ATPase domain of HSP90 chaperone/DNA topoisomerase II/histidine kinase"/>
    <property type="match status" value="1"/>
</dbReference>
<dbReference type="PANTHER" id="PTHR45528:SF1">
    <property type="entry name" value="SENSOR HISTIDINE KINASE CPXA"/>
    <property type="match status" value="1"/>
</dbReference>
<evidence type="ECO:0000256" key="8">
    <source>
        <dbReference type="ARBA" id="ARBA00022741"/>
    </source>
</evidence>
<evidence type="ECO:0000256" key="12">
    <source>
        <dbReference type="ARBA" id="ARBA00023012"/>
    </source>
</evidence>
<evidence type="ECO:0000256" key="7">
    <source>
        <dbReference type="ARBA" id="ARBA00022692"/>
    </source>
</evidence>
<dbReference type="InterPro" id="IPR003594">
    <property type="entry name" value="HATPase_dom"/>
</dbReference>
<keyword evidence="12" id="KW-0902">Two-component regulatory system</keyword>
<evidence type="ECO:0000259" key="17">
    <source>
        <dbReference type="PROSITE" id="PS50885"/>
    </source>
</evidence>
<evidence type="ECO:0000259" key="16">
    <source>
        <dbReference type="PROSITE" id="PS50109"/>
    </source>
</evidence>
<dbReference type="Pfam" id="PF02518">
    <property type="entry name" value="HATPase_c"/>
    <property type="match status" value="1"/>
</dbReference>
<reference evidence="18 19" key="1">
    <citation type="submission" date="2017-10" db="EMBL/GenBank/DDBJ databases">
        <title>Resolving the taxonomy of Roseburia spp., Eubacterium rectale and Agathobacter spp. through phylogenomic analysis.</title>
        <authorList>
            <person name="Sheridan P.O."/>
            <person name="Walker A.W."/>
            <person name="Duncan S.H."/>
            <person name="Scott K.P."/>
            <person name="Toole P.W.O."/>
            <person name="Luis P."/>
            <person name="Flint H.J."/>
        </authorList>
    </citation>
    <scope>NUCLEOTIDE SEQUENCE [LARGE SCALE GENOMIC DNA]</scope>
    <source>
        <strain evidence="18 19">JK623</strain>
    </source>
</reference>
<evidence type="ECO:0000256" key="15">
    <source>
        <dbReference type="SAM" id="Phobius"/>
    </source>
</evidence>
<dbReference type="RefSeq" id="WP_099386635.1">
    <property type="nucleotide sequence ID" value="NZ_JANSWH010000062.1"/>
</dbReference>